<keyword evidence="1" id="KW-0472">Membrane</keyword>
<accession>A0AAQ3NAA5</accession>
<keyword evidence="1" id="KW-1133">Transmembrane helix</keyword>
<organism evidence="2 3">
    <name type="scientific">Vigna mungo</name>
    <name type="common">Black gram</name>
    <name type="synonym">Phaseolus mungo</name>
    <dbReference type="NCBI Taxonomy" id="3915"/>
    <lineage>
        <taxon>Eukaryota</taxon>
        <taxon>Viridiplantae</taxon>
        <taxon>Streptophyta</taxon>
        <taxon>Embryophyta</taxon>
        <taxon>Tracheophyta</taxon>
        <taxon>Spermatophyta</taxon>
        <taxon>Magnoliopsida</taxon>
        <taxon>eudicotyledons</taxon>
        <taxon>Gunneridae</taxon>
        <taxon>Pentapetalae</taxon>
        <taxon>rosids</taxon>
        <taxon>fabids</taxon>
        <taxon>Fabales</taxon>
        <taxon>Fabaceae</taxon>
        <taxon>Papilionoideae</taxon>
        <taxon>50 kb inversion clade</taxon>
        <taxon>NPAAA clade</taxon>
        <taxon>indigoferoid/millettioid clade</taxon>
        <taxon>Phaseoleae</taxon>
        <taxon>Vigna</taxon>
    </lineage>
</organism>
<feature type="transmembrane region" description="Helical" evidence="1">
    <location>
        <begin position="30"/>
        <end position="47"/>
    </location>
</feature>
<evidence type="ECO:0000313" key="3">
    <source>
        <dbReference type="Proteomes" id="UP001374535"/>
    </source>
</evidence>
<gene>
    <name evidence="2" type="ORF">V8G54_019495</name>
</gene>
<dbReference type="AlphaFoldDB" id="A0AAQ3NAA5"/>
<dbReference type="EMBL" id="CP144695">
    <property type="protein sequence ID" value="WVZ06149.1"/>
    <property type="molecule type" value="Genomic_DNA"/>
</dbReference>
<keyword evidence="3" id="KW-1185">Reference proteome</keyword>
<evidence type="ECO:0000313" key="2">
    <source>
        <dbReference type="EMBL" id="WVZ06149.1"/>
    </source>
</evidence>
<dbReference type="Proteomes" id="UP001374535">
    <property type="component" value="Chromosome 6"/>
</dbReference>
<keyword evidence="1" id="KW-0812">Transmembrane</keyword>
<reference evidence="2 3" key="1">
    <citation type="journal article" date="2023" name="Life. Sci Alliance">
        <title>Evolutionary insights into 3D genome organization and epigenetic landscape of Vigna mungo.</title>
        <authorList>
            <person name="Junaid A."/>
            <person name="Singh B."/>
            <person name="Bhatia S."/>
        </authorList>
    </citation>
    <scope>NUCLEOTIDE SEQUENCE [LARGE SCALE GENOMIC DNA]</scope>
    <source>
        <strain evidence="2">Urdbean</strain>
    </source>
</reference>
<protein>
    <submittedName>
        <fullName evidence="2">Uncharacterized protein</fullName>
    </submittedName>
</protein>
<sequence>MCLTYLIRSLHEVTPKPCSLFKVLFNISPFQLDGILCFFLLVGVYLFHIPAQKLILFTIVNERFIKELPASIYRYCGSQLHSKFQTSNKCKVGANSNNQTYVQFLRCFWCFSLIRMKIHFYNLCSTLM</sequence>
<proteinExistence type="predicted"/>
<name>A0AAQ3NAA5_VIGMU</name>
<evidence type="ECO:0000256" key="1">
    <source>
        <dbReference type="SAM" id="Phobius"/>
    </source>
</evidence>